<evidence type="ECO:0000259" key="4">
    <source>
        <dbReference type="PROSITE" id="PS50118"/>
    </source>
</evidence>
<feature type="domain" description="HMG box" evidence="4">
    <location>
        <begin position="98"/>
        <end position="162"/>
    </location>
</feature>
<gene>
    <name evidence="5" type="ORF">ACAT0790_LOCUS17776</name>
</gene>
<dbReference type="EMBL" id="HBGE01029565">
    <property type="protein sequence ID" value="CAD9122080.1"/>
    <property type="molecule type" value="Transcribed_RNA"/>
</dbReference>
<dbReference type="AlphaFoldDB" id="A0A7S1M4T3"/>
<accession>A0A7S1M4T3</accession>
<dbReference type="PANTHER" id="PTHR48112">
    <property type="entry name" value="HIGH MOBILITY GROUP PROTEIN DSP1"/>
    <property type="match status" value="1"/>
</dbReference>
<dbReference type="SUPFAM" id="SSF47095">
    <property type="entry name" value="HMG-box"/>
    <property type="match status" value="2"/>
</dbReference>
<organism evidence="5">
    <name type="scientific">Alexandrium catenella</name>
    <name type="common">Red tide dinoflagellate</name>
    <name type="synonym">Gonyaulax catenella</name>
    <dbReference type="NCBI Taxonomy" id="2925"/>
    <lineage>
        <taxon>Eukaryota</taxon>
        <taxon>Sar</taxon>
        <taxon>Alveolata</taxon>
        <taxon>Dinophyceae</taxon>
        <taxon>Gonyaulacales</taxon>
        <taxon>Pyrocystaceae</taxon>
        <taxon>Alexandrium</taxon>
    </lineage>
</organism>
<dbReference type="PANTHER" id="PTHR48112:SF22">
    <property type="entry name" value="MITOCHONDRIAL TRANSCRIPTION FACTOR A, ISOFORM B"/>
    <property type="match status" value="1"/>
</dbReference>
<proteinExistence type="predicted"/>
<dbReference type="Gene3D" id="1.10.30.10">
    <property type="entry name" value="High mobility group box domain"/>
    <property type="match status" value="2"/>
</dbReference>
<evidence type="ECO:0000256" key="1">
    <source>
        <dbReference type="ARBA" id="ARBA00023125"/>
    </source>
</evidence>
<dbReference type="InterPro" id="IPR036910">
    <property type="entry name" value="HMG_box_dom_sf"/>
</dbReference>
<dbReference type="SMART" id="SM00398">
    <property type="entry name" value="HMG"/>
    <property type="match status" value="2"/>
</dbReference>
<dbReference type="InterPro" id="IPR050342">
    <property type="entry name" value="HMGB"/>
</dbReference>
<feature type="domain" description="HMG box" evidence="4">
    <location>
        <begin position="177"/>
        <end position="241"/>
    </location>
</feature>
<feature type="region of interest" description="Disordered" evidence="3">
    <location>
        <begin position="221"/>
        <end position="389"/>
    </location>
</feature>
<keyword evidence="1 2" id="KW-0238">DNA-binding</keyword>
<dbReference type="Pfam" id="PF00505">
    <property type="entry name" value="HMG_box"/>
    <property type="match status" value="2"/>
</dbReference>
<feature type="compositionally biased region" description="Basic and acidic residues" evidence="3">
    <location>
        <begin position="221"/>
        <end position="336"/>
    </location>
</feature>
<evidence type="ECO:0000256" key="3">
    <source>
        <dbReference type="SAM" id="MobiDB-lite"/>
    </source>
</evidence>
<dbReference type="GO" id="GO:0003677">
    <property type="term" value="F:DNA binding"/>
    <property type="evidence" value="ECO:0007669"/>
    <property type="project" value="UniProtKB-UniRule"/>
</dbReference>
<keyword evidence="2" id="KW-0539">Nucleus</keyword>
<feature type="DNA-binding region" description="HMG box" evidence="2">
    <location>
        <begin position="98"/>
        <end position="162"/>
    </location>
</feature>
<reference evidence="5" key="1">
    <citation type="submission" date="2021-01" db="EMBL/GenBank/DDBJ databases">
        <authorList>
            <person name="Corre E."/>
            <person name="Pelletier E."/>
            <person name="Niang G."/>
            <person name="Scheremetjew M."/>
            <person name="Finn R."/>
            <person name="Kale V."/>
            <person name="Holt S."/>
            <person name="Cochrane G."/>
            <person name="Meng A."/>
            <person name="Brown T."/>
            <person name="Cohen L."/>
        </authorList>
    </citation>
    <scope>NUCLEOTIDE SEQUENCE</scope>
    <source>
        <strain evidence="5">OF101</strain>
    </source>
</reference>
<protein>
    <recommendedName>
        <fullName evidence="4">HMG box domain-containing protein</fullName>
    </recommendedName>
</protein>
<name>A0A7S1M4T3_ALECA</name>
<dbReference type="PRINTS" id="PR00886">
    <property type="entry name" value="HIGHMOBLTY12"/>
</dbReference>
<evidence type="ECO:0000256" key="2">
    <source>
        <dbReference type="PROSITE-ProRule" id="PRU00267"/>
    </source>
</evidence>
<feature type="DNA-binding region" description="HMG box" evidence="2">
    <location>
        <begin position="177"/>
        <end position="241"/>
    </location>
</feature>
<dbReference type="PROSITE" id="PS50118">
    <property type="entry name" value="HMG_BOX_2"/>
    <property type="match status" value="2"/>
</dbReference>
<dbReference type="GO" id="GO:0005634">
    <property type="term" value="C:nucleus"/>
    <property type="evidence" value="ECO:0007669"/>
    <property type="project" value="UniProtKB-UniRule"/>
</dbReference>
<sequence length="389" mass="42362">MAALCQRLRHICSAVRVPRQSLLSGQQHAPALVQGLRTQQLALGAGWPAVALQTTGARTLTMVAGPQRRDLVASQSLLPHALQQCRGIKPVLRDPDRPKKPMTGWLRYLQSFRVSNPGLKGRESMATAAERWKTMTEDEKRLFQEAYKKDKASYEKQYKEYVDSGKKEGWERPPDKPKMPAPAFFQYATAYRAKNPHIKTTEASKTASALWKDMTAEQKKPYEDKYEKDKEQHAKDMKVYKESGKEEAWKEKVGIAEKERAAAKKKEAAAAKKKAAAEKKKAAAEKKKVAAEKKKKAAAEKKEKKKEAAEKKKEAAKEEKAGAEEKKAPAEKKEKAGAAGKQGTAAAAKPATAPPAAQEKAGAAGKQGTAAAAKPATAPQAKAAQAAAA</sequence>
<dbReference type="GO" id="GO:0006357">
    <property type="term" value="P:regulation of transcription by RNA polymerase II"/>
    <property type="evidence" value="ECO:0007669"/>
    <property type="project" value="TreeGrafter"/>
</dbReference>
<feature type="compositionally biased region" description="Low complexity" evidence="3">
    <location>
        <begin position="337"/>
        <end position="389"/>
    </location>
</feature>
<dbReference type="InterPro" id="IPR009071">
    <property type="entry name" value="HMG_box_dom"/>
</dbReference>
<evidence type="ECO:0000313" key="5">
    <source>
        <dbReference type="EMBL" id="CAD9122080.1"/>
    </source>
</evidence>